<dbReference type="RefSeq" id="WP_197453706.1">
    <property type="nucleotide sequence ID" value="NZ_CP036271.1"/>
</dbReference>
<evidence type="ECO:0000259" key="1">
    <source>
        <dbReference type="Pfam" id="PF00144"/>
    </source>
</evidence>
<dbReference type="InterPro" id="IPR013783">
    <property type="entry name" value="Ig-like_fold"/>
</dbReference>
<dbReference type="PANTHER" id="PTHR43283:SF7">
    <property type="entry name" value="BETA-LACTAMASE-RELATED DOMAIN-CONTAINING PROTEIN"/>
    <property type="match status" value="1"/>
</dbReference>
<keyword evidence="4" id="KW-1185">Reference proteome</keyword>
<evidence type="ECO:0000259" key="2">
    <source>
        <dbReference type="Pfam" id="PF16586"/>
    </source>
</evidence>
<proteinExistence type="predicted"/>
<organism evidence="3 4">
    <name type="scientific">Caulifigura coniformis</name>
    <dbReference type="NCBI Taxonomy" id="2527983"/>
    <lineage>
        <taxon>Bacteria</taxon>
        <taxon>Pseudomonadati</taxon>
        <taxon>Planctomycetota</taxon>
        <taxon>Planctomycetia</taxon>
        <taxon>Planctomycetales</taxon>
        <taxon>Planctomycetaceae</taxon>
        <taxon>Caulifigura</taxon>
    </lineage>
</organism>
<feature type="domain" description="DUF5060" evidence="2">
    <location>
        <begin position="377"/>
        <end position="458"/>
    </location>
</feature>
<reference evidence="3 4" key="1">
    <citation type="submission" date="2019-02" db="EMBL/GenBank/DDBJ databases">
        <title>Deep-cultivation of Planctomycetes and their phenomic and genomic characterization uncovers novel biology.</title>
        <authorList>
            <person name="Wiegand S."/>
            <person name="Jogler M."/>
            <person name="Boedeker C."/>
            <person name="Pinto D."/>
            <person name="Vollmers J."/>
            <person name="Rivas-Marin E."/>
            <person name="Kohn T."/>
            <person name="Peeters S.H."/>
            <person name="Heuer A."/>
            <person name="Rast P."/>
            <person name="Oberbeckmann S."/>
            <person name="Bunk B."/>
            <person name="Jeske O."/>
            <person name="Meyerdierks A."/>
            <person name="Storesund J.E."/>
            <person name="Kallscheuer N."/>
            <person name="Luecker S."/>
            <person name="Lage O.M."/>
            <person name="Pohl T."/>
            <person name="Merkel B.J."/>
            <person name="Hornburger P."/>
            <person name="Mueller R.-W."/>
            <person name="Bruemmer F."/>
            <person name="Labrenz M."/>
            <person name="Spormann A.M."/>
            <person name="Op den Camp H."/>
            <person name="Overmann J."/>
            <person name="Amann R."/>
            <person name="Jetten M.S.M."/>
            <person name="Mascher T."/>
            <person name="Medema M.H."/>
            <person name="Devos D.P."/>
            <person name="Kaster A.-K."/>
            <person name="Ovreas L."/>
            <person name="Rohde M."/>
            <person name="Galperin M.Y."/>
            <person name="Jogler C."/>
        </authorList>
    </citation>
    <scope>NUCLEOTIDE SEQUENCE [LARGE SCALE GENOMIC DNA]</scope>
    <source>
        <strain evidence="3 4">Pan44</strain>
    </source>
</reference>
<dbReference type="AlphaFoldDB" id="A0A517SMY5"/>
<evidence type="ECO:0000313" key="3">
    <source>
        <dbReference type="EMBL" id="QDT57481.1"/>
    </source>
</evidence>
<dbReference type="Proteomes" id="UP000315700">
    <property type="component" value="Chromosome"/>
</dbReference>
<dbReference type="Gene3D" id="2.60.40.10">
    <property type="entry name" value="Immunoglobulins"/>
    <property type="match status" value="1"/>
</dbReference>
<dbReference type="SUPFAM" id="SSF56601">
    <property type="entry name" value="beta-lactamase/transpeptidase-like"/>
    <property type="match status" value="1"/>
</dbReference>
<dbReference type="InterPro" id="IPR050789">
    <property type="entry name" value="Diverse_Enzym_Activities"/>
</dbReference>
<dbReference type="Pfam" id="PF00144">
    <property type="entry name" value="Beta-lactamase"/>
    <property type="match status" value="1"/>
</dbReference>
<dbReference type="Pfam" id="PF16586">
    <property type="entry name" value="DUF5060"/>
    <property type="match status" value="1"/>
</dbReference>
<dbReference type="KEGG" id="ccos:Pan44_55500"/>
<sequence length="946" mass="105456">MDRLIALMMVLVAMQGAQLVAGETHYPGAHWTPTSAAEVGLSEERLEAVAQSLGGRGCILKDGRLVHSWGDQAEKSDWYSSAKPVLSTLLMFAMKEGKVASPDAKIADFGWELSPKDQSMTFRHLASMTSGYARPEAPGAAWAYNDFAIQLYQKTLFDKVFQEDPDACANSSERFGALQLEDGLTFRKTNRRLSASVRDFSRIVLLWMNHGKWNGKEILPAQYFVDNMKPQVPNSLPNTVPAETDDYLKIASYGGGSDHFSTAGPGVYGFNWWFNATGPQHPDQRFWPDAPADTVMSLGHAGNNSVMMPGLGLAVICAQGDWGKSEAGKRDSVINQRLRLIAWAGQLVKQETAKTPAKRHVEESLEQKGVVISGERKQWHRVTLTFRGPDTSEAATPNPFFDYRLNVTFSNGDKSLVVPGYFAADGDAANSGAESGNCWRVHFRPVSTGTWTYKASFRSGPEVAVSDDAAAGIATAFDGASGSFECGPSDKQAPDFRGRGTLDYVGQRYLKFAGDGTWFLKGGVDSPENFLAYYEFDQTKPTHRYLPHALDARASDPTWRDGRGGNLTGALNYLASVGQNSVYMLTMNVKGDGKDVWPWTSMDERVRYDCSKLDQWEVIFDYMDQLGMMQHFVLQEQENDQLLDGGDLGPTRRLYFRELIARFGHHPAITWNLGEENTNTTEQQKAFCRYFHQHDPYRHMVVVHTFPRDIERVYSALVGDPDVDGASLQTNKTRHWTKEWIRRSAEAGRPWVVCLDEIGPANTGVKPDKDDFNHDDVRKDHLWGHLLSGGAGVEWLFGYNFAHNDINLEDFRSRDNMWRQTTTAIEFFQKHLPFTEMASADQYVGSPETSCFAKPGHLYALQWRGGEKEFRLWLPEARYRVEWFNPRRGGKLRAGTIPGIEGKGAFSDLGTPPSDVEKDWIAVVTLEGSAPKNVSPPPAAAVTKVP</sequence>
<accession>A0A517SMY5</accession>
<dbReference type="InParanoid" id="A0A517SMY5"/>
<dbReference type="InterPro" id="IPR012338">
    <property type="entry name" value="Beta-lactam/transpept-like"/>
</dbReference>
<name>A0A517SMY5_9PLAN</name>
<feature type="domain" description="Beta-lactamase-related" evidence="1">
    <location>
        <begin position="54"/>
        <end position="151"/>
    </location>
</feature>
<gene>
    <name evidence="3" type="ORF">Pan44_55500</name>
</gene>
<dbReference type="Gene3D" id="3.20.20.80">
    <property type="entry name" value="Glycosidases"/>
    <property type="match status" value="1"/>
</dbReference>
<dbReference type="Gene3D" id="3.40.710.10">
    <property type="entry name" value="DD-peptidase/beta-lactamase superfamily"/>
    <property type="match status" value="1"/>
</dbReference>
<dbReference type="InterPro" id="IPR001466">
    <property type="entry name" value="Beta-lactam-related"/>
</dbReference>
<dbReference type="EMBL" id="CP036271">
    <property type="protein sequence ID" value="QDT57481.1"/>
    <property type="molecule type" value="Genomic_DNA"/>
</dbReference>
<protein>
    <submittedName>
        <fullName evidence="3">Beta-lactamase</fullName>
    </submittedName>
</protein>
<evidence type="ECO:0000313" key="4">
    <source>
        <dbReference type="Proteomes" id="UP000315700"/>
    </source>
</evidence>
<dbReference type="InterPro" id="IPR032260">
    <property type="entry name" value="DUF5060"/>
</dbReference>
<dbReference type="PANTHER" id="PTHR43283">
    <property type="entry name" value="BETA-LACTAMASE-RELATED"/>
    <property type="match status" value="1"/>
</dbReference>